<dbReference type="CDD" id="cd16027">
    <property type="entry name" value="SGSH"/>
    <property type="match status" value="1"/>
</dbReference>
<dbReference type="Proteomes" id="UP000559010">
    <property type="component" value="Unassembled WGS sequence"/>
</dbReference>
<keyword evidence="3" id="KW-0378">Hydrolase</keyword>
<dbReference type="PROSITE" id="PS00523">
    <property type="entry name" value="SULFATASE_1"/>
    <property type="match status" value="1"/>
</dbReference>
<dbReference type="InterPro" id="IPR050738">
    <property type="entry name" value="Sulfatase"/>
</dbReference>
<name>A0A848J319_9BACT</name>
<comment type="caution">
    <text evidence="7">The sequence shown here is derived from an EMBL/GenBank/DDBJ whole genome shotgun (WGS) entry which is preliminary data.</text>
</comment>
<feature type="domain" description="Sulfatase N-terminal" evidence="6">
    <location>
        <begin position="43"/>
        <end position="334"/>
    </location>
</feature>
<evidence type="ECO:0000256" key="4">
    <source>
        <dbReference type="ARBA" id="ARBA00022837"/>
    </source>
</evidence>
<dbReference type="PANTHER" id="PTHR42693">
    <property type="entry name" value="ARYLSULFATASE FAMILY MEMBER"/>
    <property type="match status" value="1"/>
</dbReference>
<dbReference type="SUPFAM" id="SSF53649">
    <property type="entry name" value="Alkaline phosphatase-like"/>
    <property type="match status" value="1"/>
</dbReference>
<dbReference type="Pfam" id="PF00884">
    <property type="entry name" value="Sulfatase"/>
    <property type="match status" value="1"/>
</dbReference>
<feature type="chain" id="PRO_5032949104" evidence="5">
    <location>
        <begin position="22"/>
        <end position="580"/>
    </location>
</feature>
<protein>
    <submittedName>
        <fullName evidence="7">Sulfatase</fullName>
    </submittedName>
</protein>
<evidence type="ECO:0000313" key="8">
    <source>
        <dbReference type="Proteomes" id="UP000559010"/>
    </source>
</evidence>
<dbReference type="GO" id="GO:0046872">
    <property type="term" value="F:metal ion binding"/>
    <property type="evidence" value="ECO:0007669"/>
    <property type="project" value="UniProtKB-KW"/>
</dbReference>
<gene>
    <name evidence="7" type="ORF">HH304_04110</name>
</gene>
<dbReference type="AlphaFoldDB" id="A0A848J319"/>
<evidence type="ECO:0000256" key="5">
    <source>
        <dbReference type="SAM" id="SignalP"/>
    </source>
</evidence>
<evidence type="ECO:0000256" key="3">
    <source>
        <dbReference type="ARBA" id="ARBA00022801"/>
    </source>
</evidence>
<sequence length="580" mass="66597">MNILRYHIIICLLVAFLAACNFENEDRVENKIETKYPSFDFQPNIIWIVAEDMSGNIPAFGDSTIKTPTLSSLASEGICYDNFFTPSPVCAPARSAIITGMYPTAIGTHNMRTGPWWVGIPNEAQLKRYNQFVPEGIGAYEAVPPPEVKLFTEYLRKAGYYTTNNAKEDYQFLKTPTAWDECSDNAHWRNRKPGQPFFSVFNLFVTHESQIWEKSEDSLWVDPNLKVPVPPYLPDTNTGRKDIRRMYSNILEMDHQVSEILQQLEDDGLLDSTIVMWYTDHGGPLPRQKRSLHDSGIKVPLIVRFPNNFNSGNRDDRMISFVDLAPTVLSLAGIKPPEYMQGHAFLGTYIQADSSPYIFAATDRFDKNYDQSRAVRDKRFKYIRNYITNKSTYLPISYRENMAIMQELIRLKDKDSLTEVQKLWFKNPKSQELLYDLQNDPHEINDLSDNPQYADKLKSLREANEFFIKEINDKGFIDEKVLLEQFEPGGKQLKTNTPVPEYNDGTIKLTCDTDGASLGFRKITPGVRSSFFPYKENLVVNSGERYQVIAHRLGYLPSDTVTIRIIDDSIETNVKFKSDF</sequence>
<dbReference type="InterPro" id="IPR000917">
    <property type="entry name" value="Sulfatase_N"/>
</dbReference>
<dbReference type="RefSeq" id="WP_169678192.1">
    <property type="nucleotide sequence ID" value="NZ_JABBNU010000002.1"/>
</dbReference>
<evidence type="ECO:0000259" key="6">
    <source>
        <dbReference type="Pfam" id="PF00884"/>
    </source>
</evidence>
<dbReference type="Gene3D" id="3.40.720.10">
    <property type="entry name" value="Alkaline Phosphatase, subunit A"/>
    <property type="match status" value="1"/>
</dbReference>
<dbReference type="InterPro" id="IPR017850">
    <property type="entry name" value="Alkaline_phosphatase_core_sf"/>
</dbReference>
<keyword evidence="8" id="KW-1185">Reference proteome</keyword>
<proteinExistence type="inferred from homology"/>
<keyword evidence="4" id="KW-0106">Calcium</keyword>
<comment type="similarity">
    <text evidence="1">Belongs to the sulfatase family.</text>
</comment>
<dbReference type="PANTHER" id="PTHR42693:SF53">
    <property type="entry name" value="ENDO-4-O-SULFATASE"/>
    <property type="match status" value="1"/>
</dbReference>
<feature type="signal peptide" evidence="5">
    <location>
        <begin position="1"/>
        <end position="21"/>
    </location>
</feature>
<organism evidence="7 8">
    <name type="scientific">Marinigracilibium pacificum</name>
    <dbReference type="NCBI Taxonomy" id="2729599"/>
    <lineage>
        <taxon>Bacteria</taxon>
        <taxon>Pseudomonadati</taxon>
        <taxon>Bacteroidota</taxon>
        <taxon>Cytophagia</taxon>
        <taxon>Cytophagales</taxon>
        <taxon>Flammeovirgaceae</taxon>
        <taxon>Marinigracilibium</taxon>
    </lineage>
</organism>
<keyword evidence="2" id="KW-0479">Metal-binding</keyword>
<evidence type="ECO:0000256" key="2">
    <source>
        <dbReference type="ARBA" id="ARBA00022723"/>
    </source>
</evidence>
<accession>A0A848J319</accession>
<keyword evidence="5" id="KW-0732">Signal</keyword>
<evidence type="ECO:0000313" key="7">
    <source>
        <dbReference type="EMBL" id="NMM47572.1"/>
    </source>
</evidence>
<dbReference type="EMBL" id="JABBNU010000002">
    <property type="protein sequence ID" value="NMM47572.1"/>
    <property type="molecule type" value="Genomic_DNA"/>
</dbReference>
<dbReference type="GO" id="GO:0004065">
    <property type="term" value="F:arylsulfatase activity"/>
    <property type="evidence" value="ECO:0007669"/>
    <property type="project" value="TreeGrafter"/>
</dbReference>
<reference evidence="7 8" key="1">
    <citation type="submission" date="2020-04" db="EMBL/GenBank/DDBJ databases">
        <title>Flammeovirgaceae bacterium KN852 isolated from deep sea.</title>
        <authorList>
            <person name="Zhang D.-C."/>
        </authorList>
    </citation>
    <scope>NUCLEOTIDE SEQUENCE [LARGE SCALE GENOMIC DNA]</scope>
    <source>
        <strain evidence="7 8">KN852</strain>
    </source>
</reference>
<dbReference type="InterPro" id="IPR024607">
    <property type="entry name" value="Sulfatase_CS"/>
</dbReference>
<dbReference type="PROSITE" id="PS51257">
    <property type="entry name" value="PROKAR_LIPOPROTEIN"/>
    <property type="match status" value="1"/>
</dbReference>
<evidence type="ECO:0000256" key="1">
    <source>
        <dbReference type="ARBA" id="ARBA00008779"/>
    </source>
</evidence>